<evidence type="ECO:0000259" key="4">
    <source>
        <dbReference type="Pfam" id="PF22851"/>
    </source>
</evidence>
<evidence type="ECO:0000259" key="1">
    <source>
        <dbReference type="Pfam" id="PF15064"/>
    </source>
</evidence>
<feature type="domain" description="CATSPERG beta-propeller" evidence="1">
    <location>
        <begin position="178"/>
        <end position="344"/>
    </location>
</feature>
<dbReference type="Proteomes" id="UP000031443">
    <property type="component" value="Unassembled WGS sequence"/>
</dbReference>
<dbReference type="STRING" id="8469.M7BKG2"/>
<protein>
    <submittedName>
        <fullName evidence="5">Cation channel sperm-associated protein subunit gamma</fullName>
    </submittedName>
</protein>
<dbReference type="Pfam" id="PF22840">
    <property type="entry name" value="CATSPERG_NTD"/>
    <property type="match status" value="1"/>
</dbReference>
<feature type="domain" description="CATSPERG N-terminal" evidence="2">
    <location>
        <begin position="10"/>
        <end position="170"/>
    </location>
</feature>
<accession>M7BKG2</accession>
<dbReference type="InterPro" id="IPR053871">
    <property type="entry name" value="CATSPERG_beta-prop"/>
</dbReference>
<name>M7BKG2_CHEMY</name>
<evidence type="ECO:0000313" key="6">
    <source>
        <dbReference type="Proteomes" id="UP000031443"/>
    </source>
</evidence>
<dbReference type="AlphaFoldDB" id="M7BKG2"/>
<feature type="domain" description="CATSPERG C-terminal" evidence="3">
    <location>
        <begin position="850"/>
        <end position="918"/>
    </location>
</feature>
<dbReference type="InterPro" id="IPR053874">
    <property type="entry name" value="CATSPERG_Ig-like"/>
</dbReference>
<dbReference type="InterPro" id="IPR053873">
    <property type="entry name" value="CATSPERG_C"/>
</dbReference>
<feature type="domain" description="CATSPERG C-terminal" evidence="3">
    <location>
        <begin position="922"/>
        <end position="1019"/>
    </location>
</feature>
<dbReference type="Pfam" id="PF15064">
    <property type="entry name" value="CATSPERG_beta-prop"/>
    <property type="match status" value="2"/>
</dbReference>
<dbReference type="eggNOG" id="KOG1075">
    <property type="taxonomic scope" value="Eukaryota"/>
</dbReference>
<keyword evidence="6" id="KW-1185">Reference proteome</keyword>
<sequence>MQVCLLLEDCEWKVVLNDFDNLGGDQAVFFRQHPVTSVASVFQNLTDSAIDLNDKNSHYLGFPYYLKINLTCLTQDAVKVIRKAHLTGLRPIVTVRFEASVNPEHQKPEQLEIEMKGAPYRLQGPCASEEVCRMCWYTPMPMMKRSVVMEVLVESNGLGLEVDSKRFLMNINGYMKKTETGLQSSLGDKVTTLVEVMSLYSPTRPIWSTFNQAPVLILGGFHGYQIILVSDSEFADFTAVEVAIDSCWIGSLNCPLYMFSSSIYDAIAMESVLFIRQNQLVYYFTGNYSVLSPRVPGSGLWTRVLNDICVSHLNPVHFPHNGSEYVIAIGGGMHEGEFFLGTIRVSCAILWAIYITEEEKIVLLVEEKKKNESSYYIVAYDQVNAAFRMLYHLPRFIPKDTGREFVMLLGLEEYTDSLLIPRGLSYNPFSTIFYIWGNVVLQSYDLVNYILLSGFPQESPISYFILSYVGEVVFVTDSEEIWFSVEGSSVVSRLHPSEAWDTYLSLQLMRESKDFSLNESFVSLFFNKEGLQQLVYIMDGQGEGKLIKRNFPLHYILSYQLLIVNQYRSMYFHNAQYIRFIHPCSFSIMRLVDLPAPQRFTRTEHYFSEPPDVMDSTGFHNNVSLAVYQGLIFQLLWLHADYSRPYADPVHDPTWRWWKNRKKYAEYFFYVASNGNSSGGVYINMESYLKIYDLQPNNELPSKIYLDKNNVYSFSVFLSVRLMRESRREMLEENSLDFVWLTIVLAHPKFVVSHLHRHSLIGRGSILYTVTISDTGLYAKQELSGTNLLKSSMALKVINAATNCYQYTVSGPKLQGYAMVPILIGCPPGKRLAFDITRTLTYTTKQNKRYFDCTHKNPELPCFSFNDVFYPFFLIQDMVTGDSGPFMGSYVLRIIGGGPYSESRIRVYSPSEILDYNTKNGRWVCEQNSPCYDVVPLELTSPDYFFLVEVSNRAVDNSTYCDYDLEFVIHIHGLRLSPSRAITLMKISMAILTSIVVLYILHQVLGPMIWAGFTRLIQRIEEAIAVRTGCDPEWEVESLASPITGADRSGGNALLWVLISMLPYGRRVGSPADVTQHLSIGVSGRDPQLA</sequence>
<dbReference type="EMBL" id="KB561123">
    <property type="protein sequence ID" value="EMP28707.1"/>
    <property type="molecule type" value="Genomic_DNA"/>
</dbReference>
<evidence type="ECO:0000259" key="2">
    <source>
        <dbReference type="Pfam" id="PF22840"/>
    </source>
</evidence>
<evidence type="ECO:0000259" key="3">
    <source>
        <dbReference type="Pfam" id="PF22846"/>
    </source>
</evidence>
<dbReference type="InterPro" id="IPR053872">
    <property type="entry name" value="CATSPERG_N"/>
</dbReference>
<dbReference type="PANTHER" id="PTHR14327">
    <property type="entry name" value="CATION CHANNEL SPERM-ASSOCIATED PROTEIN SUBUNIT GAMMA"/>
    <property type="match status" value="1"/>
</dbReference>
<dbReference type="InterPro" id="IPR028246">
    <property type="entry name" value="CATSPERG"/>
</dbReference>
<feature type="domain" description="CATSPERG beta-propeller" evidence="1">
    <location>
        <begin position="345"/>
        <end position="595"/>
    </location>
</feature>
<dbReference type="GO" id="GO:0097228">
    <property type="term" value="C:sperm principal piece"/>
    <property type="evidence" value="ECO:0007669"/>
    <property type="project" value="InterPro"/>
</dbReference>
<evidence type="ECO:0000313" key="5">
    <source>
        <dbReference type="EMBL" id="EMP28707.1"/>
    </source>
</evidence>
<organism evidence="5 6">
    <name type="scientific">Chelonia mydas</name>
    <name type="common">Green sea-turtle</name>
    <name type="synonym">Chelonia agassizi</name>
    <dbReference type="NCBI Taxonomy" id="8469"/>
    <lineage>
        <taxon>Eukaryota</taxon>
        <taxon>Metazoa</taxon>
        <taxon>Chordata</taxon>
        <taxon>Craniata</taxon>
        <taxon>Vertebrata</taxon>
        <taxon>Euteleostomi</taxon>
        <taxon>Archelosauria</taxon>
        <taxon>Testudinata</taxon>
        <taxon>Testudines</taxon>
        <taxon>Cryptodira</taxon>
        <taxon>Durocryptodira</taxon>
        <taxon>Americhelydia</taxon>
        <taxon>Chelonioidea</taxon>
        <taxon>Cheloniidae</taxon>
        <taxon>Chelonia</taxon>
    </lineage>
</organism>
<reference evidence="6" key="1">
    <citation type="journal article" date="2013" name="Nat. Genet.">
        <title>The draft genomes of soft-shell turtle and green sea turtle yield insights into the development and evolution of the turtle-specific body plan.</title>
        <authorList>
            <person name="Wang Z."/>
            <person name="Pascual-Anaya J."/>
            <person name="Zadissa A."/>
            <person name="Li W."/>
            <person name="Niimura Y."/>
            <person name="Huang Z."/>
            <person name="Li C."/>
            <person name="White S."/>
            <person name="Xiong Z."/>
            <person name="Fang D."/>
            <person name="Wang B."/>
            <person name="Ming Y."/>
            <person name="Chen Y."/>
            <person name="Zheng Y."/>
            <person name="Kuraku S."/>
            <person name="Pignatelli M."/>
            <person name="Herrero J."/>
            <person name="Beal K."/>
            <person name="Nozawa M."/>
            <person name="Li Q."/>
            <person name="Wang J."/>
            <person name="Zhang H."/>
            <person name="Yu L."/>
            <person name="Shigenobu S."/>
            <person name="Wang J."/>
            <person name="Liu J."/>
            <person name="Flicek P."/>
            <person name="Searle S."/>
            <person name="Wang J."/>
            <person name="Kuratani S."/>
            <person name="Yin Y."/>
            <person name="Aken B."/>
            <person name="Zhang G."/>
            <person name="Irie N."/>
        </authorList>
    </citation>
    <scope>NUCLEOTIDE SEQUENCE [LARGE SCALE GENOMIC DNA]</scope>
</reference>
<gene>
    <name evidence="5" type="ORF">UY3_14201</name>
</gene>
<feature type="domain" description="CATSPERG Ig-like" evidence="4">
    <location>
        <begin position="699"/>
        <end position="823"/>
    </location>
</feature>
<dbReference type="PANTHER" id="PTHR14327:SF1">
    <property type="entry name" value="CATION CHANNEL SPERM-ASSOCIATED AUXILIARY SUBUNIT GAMMA"/>
    <property type="match status" value="1"/>
</dbReference>
<dbReference type="GO" id="GO:0036128">
    <property type="term" value="C:CatSper complex"/>
    <property type="evidence" value="ECO:0007669"/>
    <property type="project" value="InterPro"/>
</dbReference>
<dbReference type="Pfam" id="PF22846">
    <property type="entry name" value="CATSPERG_C"/>
    <property type="match status" value="2"/>
</dbReference>
<dbReference type="Pfam" id="PF22851">
    <property type="entry name" value="CATSPERG_Ig-like"/>
    <property type="match status" value="1"/>
</dbReference>
<proteinExistence type="predicted"/>